<gene>
    <name evidence="5" type="ORF">FYJ78_11245</name>
</gene>
<comment type="caution">
    <text evidence="2">Lacks conserved residue(s) required for the propagation of feature annotation.</text>
</comment>
<name>A0A6I2UU43_9FIRM</name>
<evidence type="ECO:0000256" key="4">
    <source>
        <dbReference type="SAM" id="MobiDB-lite"/>
    </source>
</evidence>
<dbReference type="CDD" id="cd04496">
    <property type="entry name" value="SSB_OBF"/>
    <property type="match status" value="1"/>
</dbReference>
<feature type="short sequence motif" description="Important for interaction with partner proteins" evidence="2">
    <location>
        <begin position="142"/>
        <end position="147"/>
    </location>
</feature>
<keyword evidence="2" id="KW-0233">DNA recombination</keyword>
<dbReference type="GO" id="GO:0006310">
    <property type="term" value="P:DNA recombination"/>
    <property type="evidence" value="ECO:0007669"/>
    <property type="project" value="UniProtKB-UniRule"/>
</dbReference>
<sequence>MNKAILIGRLTRDPEVRYTQSGVAVCTFTLAVDRRFARKDDNSGQPTADFIPIVTWRKLAEICGNNLVKGRRISVEGRIQVRSYDAQDGSKRYVTEIVADEVEFLDSRSAAPQAGGFGAPAPAAAPQQPAGDTGALGPNLSDEEIPF</sequence>
<comment type="function">
    <text evidence="2">Plays an important role in DNA replication, recombination and repair. Binds to ssDNA and to an array of partner proteins to recruit them to their sites of action during DNA metabolism.</text>
</comment>
<evidence type="ECO:0000256" key="3">
    <source>
        <dbReference type="RuleBase" id="RU000524"/>
    </source>
</evidence>
<dbReference type="InterPro" id="IPR011344">
    <property type="entry name" value="ssDNA-bd"/>
</dbReference>
<keyword evidence="1 2" id="KW-0238">DNA-binding</keyword>
<dbReference type="HAMAP" id="MF_00984">
    <property type="entry name" value="SSB"/>
    <property type="match status" value="1"/>
</dbReference>
<evidence type="ECO:0000313" key="5">
    <source>
        <dbReference type="EMBL" id="MSV25728.1"/>
    </source>
</evidence>
<dbReference type="InterPro" id="IPR012340">
    <property type="entry name" value="NA-bd_OB-fold"/>
</dbReference>
<keyword evidence="2" id="KW-0235">DNA replication</keyword>
<dbReference type="PANTHER" id="PTHR10302">
    <property type="entry name" value="SINGLE-STRANDED DNA-BINDING PROTEIN"/>
    <property type="match status" value="1"/>
</dbReference>
<dbReference type="AlphaFoldDB" id="A0A6I2UU43"/>
<dbReference type="PANTHER" id="PTHR10302:SF27">
    <property type="entry name" value="SINGLE-STRANDED DNA-BINDING PROTEIN"/>
    <property type="match status" value="1"/>
</dbReference>
<dbReference type="GO" id="GO:0006281">
    <property type="term" value="P:DNA repair"/>
    <property type="evidence" value="ECO:0007669"/>
    <property type="project" value="UniProtKB-UniRule"/>
</dbReference>
<proteinExistence type="inferred from homology"/>
<evidence type="ECO:0000313" key="6">
    <source>
        <dbReference type="Proteomes" id="UP000430222"/>
    </source>
</evidence>
<evidence type="ECO:0000256" key="2">
    <source>
        <dbReference type="HAMAP-Rule" id="MF_00984"/>
    </source>
</evidence>
<dbReference type="NCBIfam" id="TIGR00621">
    <property type="entry name" value="ssb"/>
    <property type="match status" value="1"/>
</dbReference>
<dbReference type="Gene3D" id="2.40.50.140">
    <property type="entry name" value="Nucleic acid-binding proteins"/>
    <property type="match status" value="1"/>
</dbReference>
<protein>
    <recommendedName>
        <fullName evidence="2 3">Single-stranded DNA-binding protein</fullName>
        <shortName evidence="2">SSB</shortName>
    </recommendedName>
</protein>
<keyword evidence="2" id="KW-0234">DNA repair</keyword>
<dbReference type="GO" id="GO:0006260">
    <property type="term" value="P:DNA replication"/>
    <property type="evidence" value="ECO:0007669"/>
    <property type="project" value="UniProtKB-UniRule"/>
</dbReference>
<dbReference type="RefSeq" id="WP_154621486.1">
    <property type="nucleotide sequence ID" value="NZ_CBCTNG010000014.1"/>
</dbReference>
<feature type="region of interest" description="Disordered" evidence="4">
    <location>
        <begin position="111"/>
        <end position="147"/>
    </location>
</feature>
<keyword evidence="2" id="KW-0227">DNA damage</keyword>
<dbReference type="Pfam" id="PF00436">
    <property type="entry name" value="SSB"/>
    <property type="match status" value="1"/>
</dbReference>
<dbReference type="InterPro" id="IPR000424">
    <property type="entry name" value="Primosome_PriB/ssb"/>
</dbReference>
<keyword evidence="6" id="KW-1185">Reference proteome</keyword>
<comment type="subunit">
    <text evidence="2">Homotetramer.</text>
</comment>
<reference evidence="5 6" key="1">
    <citation type="submission" date="2019-08" db="EMBL/GenBank/DDBJ databases">
        <title>In-depth cultivation of the pig gut microbiome towards novel bacterial diversity and tailored functional studies.</title>
        <authorList>
            <person name="Wylensek D."/>
            <person name="Hitch T.C.A."/>
            <person name="Clavel T."/>
        </authorList>
    </citation>
    <scope>NUCLEOTIDE SEQUENCE [LARGE SCALE GENOMIC DNA]</scope>
    <source>
        <strain evidence="6">WCA-380-WT-3B3</strain>
    </source>
</reference>
<comment type="caution">
    <text evidence="5">The sequence shown here is derived from an EMBL/GenBank/DDBJ whole genome shotgun (WGS) entry which is preliminary data.</text>
</comment>
<feature type="compositionally biased region" description="Low complexity" evidence="4">
    <location>
        <begin position="111"/>
        <end position="135"/>
    </location>
</feature>
<dbReference type="EMBL" id="VUNL01000014">
    <property type="protein sequence ID" value="MSV25728.1"/>
    <property type="molecule type" value="Genomic_DNA"/>
</dbReference>
<dbReference type="SUPFAM" id="SSF50249">
    <property type="entry name" value="Nucleic acid-binding proteins"/>
    <property type="match status" value="1"/>
</dbReference>
<dbReference type="GO" id="GO:0009295">
    <property type="term" value="C:nucleoid"/>
    <property type="evidence" value="ECO:0007669"/>
    <property type="project" value="TreeGrafter"/>
</dbReference>
<organism evidence="5 6">
    <name type="scientific">Selenomonas montiformis</name>
    <dbReference type="NCBI Taxonomy" id="2652285"/>
    <lineage>
        <taxon>Bacteria</taxon>
        <taxon>Bacillati</taxon>
        <taxon>Bacillota</taxon>
        <taxon>Negativicutes</taxon>
        <taxon>Selenomonadales</taxon>
        <taxon>Selenomonadaceae</taxon>
        <taxon>Selenomonas</taxon>
    </lineage>
</organism>
<evidence type="ECO:0000256" key="1">
    <source>
        <dbReference type="ARBA" id="ARBA00023125"/>
    </source>
</evidence>
<dbReference type="Proteomes" id="UP000430222">
    <property type="component" value="Unassembled WGS sequence"/>
</dbReference>
<accession>A0A6I2UU43</accession>
<dbReference type="GO" id="GO:0003697">
    <property type="term" value="F:single-stranded DNA binding"/>
    <property type="evidence" value="ECO:0007669"/>
    <property type="project" value="UniProtKB-UniRule"/>
</dbReference>
<dbReference type="PROSITE" id="PS50935">
    <property type="entry name" value="SSB"/>
    <property type="match status" value="1"/>
</dbReference>